<name>A0A3B5KC12_TAKRU</name>
<organism evidence="1 2">
    <name type="scientific">Takifugu rubripes</name>
    <name type="common">Japanese pufferfish</name>
    <name type="synonym">Fugu rubripes</name>
    <dbReference type="NCBI Taxonomy" id="31033"/>
    <lineage>
        <taxon>Eukaryota</taxon>
        <taxon>Metazoa</taxon>
        <taxon>Chordata</taxon>
        <taxon>Craniata</taxon>
        <taxon>Vertebrata</taxon>
        <taxon>Euteleostomi</taxon>
        <taxon>Actinopterygii</taxon>
        <taxon>Neopterygii</taxon>
        <taxon>Teleostei</taxon>
        <taxon>Neoteleostei</taxon>
        <taxon>Acanthomorphata</taxon>
        <taxon>Eupercaria</taxon>
        <taxon>Tetraodontiformes</taxon>
        <taxon>Tetradontoidea</taxon>
        <taxon>Tetraodontidae</taxon>
        <taxon>Takifugu</taxon>
    </lineage>
</organism>
<dbReference type="Proteomes" id="UP000005226">
    <property type="component" value="Chromosome 1"/>
</dbReference>
<reference evidence="1 2" key="1">
    <citation type="journal article" date="2011" name="Genome Biol. Evol.">
        <title>Integration of the genetic map and genome assembly of fugu facilitates insights into distinct features of genome evolution in teleosts and mammals.</title>
        <authorList>
            <person name="Kai W."/>
            <person name="Kikuchi K."/>
            <person name="Tohari S."/>
            <person name="Chew A.K."/>
            <person name="Tay A."/>
            <person name="Fujiwara A."/>
            <person name="Hosoya S."/>
            <person name="Suetake H."/>
            <person name="Naruse K."/>
            <person name="Brenner S."/>
            <person name="Suzuki Y."/>
            <person name="Venkatesh B."/>
        </authorList>
    </citation>
    <scope>NUCLEOTIDE SEQUENCE [LARGE SCALE GENOMIC DNA]</scope>
</reference>
<evidence type="ECO:0000313" key="1">
    <source>
        <dbReference type="Ensembl" id="ENSTRUP00000052943.2"/>
    </source>
</evidence>
<proteinExistence type="predicted"/>
<dbReference type="SUPFAM" id="SSF55811">
    <property type="entry name" value="Nudix"/>
    <property type="match status" value="1"/>
</dbReference>
<dbReference type="Ensembl" id="ENSTRUT00000050491.2">
    <property type="protein sequence ID" value="ENSTRUP00000052943.2"/>
    <property type="gene ID" value="ENSTRUG00000024717.2"/>
</dbReference>
<dbReference type="GeneTree" id="ENSGT00940000158879"/>
<dbReference type="AlphaFoldDB" id="A0A3B5KC12"/>
<dbReference type="Gene3D" id="3.90.79.10">
    <property type="entry name" value="Nucleoside Triphosphate Pyrophosphohydrolase"/>
    <property type="match status" value="1"/>
</dbReference>
<dbReference type="PANTHER" id="PTHR11383">
    <property type="entry name" value="NUCLEOSIDE DIPHOSPHATE-LINKED MOIETY X MOTIF 13"/>
    <property type="match status" value="1"/>
</dbReference>
<evidence type="ECO:0000313" key="2">
    <source>
        <dbReference type="Proteomes" id="UP000005226"/>
    </source>
</evidence>
<reference evidence="1" key="2">
    <citation type="submission" date="2025-08" db="UniProtKB">
        <authorList>
            <consortium name="Ensembl"/>
        </authorList>
    </citation>
    <scope>IDENTIFICATION</scope>
</reference>
<dbReference type="PANTHER" id="PTHR11383:SF3">
    <property type="entry name" value="NAD(P)H PYROPHOSPHATASE NUDT13, MITOCHONDRIAL"/>
    <property type="match status" value="1"/>
</dbReference>
<protein>
    <submittedName>
        <fullName evidence="1">Uncharacterized protein</fullName>
    </submittedName>
</protein>
<keyword evidence="2" id="KW-1185">Reference proteome</keyword>
<dbReference type="InParanoid" id="A0A3B5KC12"/>
<accession>A0A3B5KC12</accession>
<sequence length="71" mass="7443">TCPNQAGSQRVGGGGGTIYYPQMSPVVIVLVSDGKRCLLGRQPSFPPGMYSALAGFCELGHNPFLVITSDQ</sequence>
<dbReference type="OMA" id="FCELGHN"/>
<dbReference type="InterPro" id="IPR015797">
    <property type="entry name" value="NUDIX_hydrolase-like_dom_sf"/>
</dbReference>
<dbReference type="STRING" id="31033.ENSTRUP00000052943"/>
<reference evidence="1" key="3">
    <citation type="submission" date="2025-09" db="UniProtKB">
        <authorList>
            <consortium name="Ensembl"/>
        </authorList>
    </citation>
    <scope>IDENTIFICATION</scope>
</reference>